<accession>A0A564S911</accession>
<evidence type="ECO:0008006" key="5">
    <source>
        <dbReference type="Google" id="ProtNLM"/>
    </source>
</evidence>
<dbReference type="OrthoDB" id="2232397at2"/>
<evidence type="ECO:0000259" key="1">
    <source>
        <dbReference type="Pfam" id="PF14506"/>
    </source>
</evidence>
<reference evidence="3 4" key="1">
    <citation type="submission" date="2019-07" db="EMBL/GenBank/DDBJ databases">
        <authorList>
            <person name="Hibberd C M."/>
            <person name="Gehrig L. J."/>
            <person name="Chang H.-W."/>
            <person name="Venkatesh S."/>
        </authorList>
    </citation>
    <scope>NUCLEOTIDE SEQUENCE [LARGE SCALE GENOMIC DNA]</scope>
    <source>
        <strain evidence="3">Streptococcus_constellatus_SS_Bg39</strain>
    </source>
</reference>
<organism evidence="3 4">
    <name type="scientific">Streptococcus constellatus</name>
    <dbReference type="NCBI Taxonomy" id="76860"/>
    <lineage>
        <taxon>Bacteria</taxon>
        <taxon>Bacillati</taxon>
        <taxon>Bacillota</taxon>
        <taxon>Bacilli</taxon>
        <taxon>Lactobacillales</taxon>
        <taxon>Streptococcaceae</taxon>
        <taxon>Streptococcus</taxon>
        <taxon>Streptococcus anginosus group</taxon>
    </lineage>
</organism>
<feature type="domain" description="CppA N-terminal" evidence="1">
    <location>
        <begin position="11"/>
        <end position="131"/>
    </location>
</feature>
<dbReference type="Gene3D" id="3.10.180.10">
    <property type="entry name" value="2,3-Dihydroxybiphenyl 1,2-Dioxygenase, domain 1"/>
    <property type="match status" value="1"/>
</dbReference>
<dbReference type="Proteomes" id="UP000385544">
    <property type="component" value="Unassembled WGS sequence"/>
</dbReference>
<evidence type="ECO:0000313" key="4">
    <source>
        <dbReference type="Proteomes" id="UP000385544"/>
    </source>
</evidence>
<dbReference type="EMBL" id="CABHMZ010000003">
    <property type="protein sequence ID" value="VUW91482.1"/>
    <property type="molecule type" value="Genomic_DNA"/>
</dbReference>
<evidence type="ECO:0000313" key="3">
    <source>
        <dbReference type="EMBL" id="VUW91482.1"/>
    </source>
</evidence>
<proteinExistence type="predicted"/>
<dbReference type="InterPro" id="IPR029068">
    <property type="entry name" value="Glyas_Bleomycin-R_OHBP_Dase"/>
</dbReference>
<dbReference type="Gene3D" id="3.10.180.40">
    <property type="entry name" value="C3-degrading proteinase like domains"/>
    <property type="match status" value="1"/>
</dbReference>
<dbReference type="Pfam" id="PF14507">
    <property type="entry name" value="CppA_C"/>
    <property type="match status" value="1"/>
</dbReference>
<dbReference type="InterPro" id="IPR032702">
    <property type="entry name" value="CppA_N"/>
</dbReference>
<dbReference type="RefSeq" id="WP_144207209.1">
    <property type="nucleotide sequence ID" value="NZ_CABHMZ010000003.1"/>
</dbReference>
<protein>
    <recommendedName>
        <fullName evidence="5">Proteinase</fullName>
    </recommendedName>
</protein>
<dbReference type="InterPro" id="IPR032703">
    <property type="entry name" value="CppA_C"/>
</dbReference>
<name>A0A564S911_STRCV</name>
<feature type="domain" description="CppA C-terminal" evidence="2">
    <location>
        <begin position="146"/>
        <end position="242"/>
    </location>
</feature>
<dbReference type="AlphaFoldDB" id="A0A564S911"/>
<evidence type="ECO:0000259" key="2">
    <source>
        <dbReference type="Pfam" id="PF14507"/>
    </source>
</evidence>
<dbReference type="Pfam" id="PF14506">
    <property type="entry name" value="CppA_N"/>
    <property type="match status" value="1"/>
</dbReference>
<gene>
    <name evidence="3" type="ORF">SCSS39_00258</name>
</gene>
<sequence>MRSTNKIVNTIPVLKINNRKNNLVFYCQTLGMRDLLEEGAFVSLGDQTKVEKLQLEESPSMRTRKVVGAKKLAKIIIKVANPREIEALLARGNKVDYLYQGDNGYAFEATSPEGDRFLLHSEEDWTTLQRVMIAPAFSPLEDFAGLSQFTIEQIQISVPDEMMANFYHAWLEDQSVLAFQEASGADLLTESSQTWDLAMIKFTVEQFDVEALRDLFQGRENFVPKSGKFFLTKDESQIEVWIEAV</sequence>